<reference evidence="1" key="1">
    <citation type="submission" date="2020-04" db="EMBL/GenBank/DDBJ databases">
        <authorList>
            <person name="Chiriac C."/>
            <person name="Salcher M."/>
            <person name="Ghai R."/>
            <person name="Kavagutti S V."/>
        </authorList>
    </citation>
    <scope>NUCLEOTIDE SEQUENCE</scope>
</reference>
<proteinExistence type="predicted"/>
<accession>A0A6J5L6W9</accession>
<protein>
    <submittedName>
        <fullName evidence="1">Uncharacterized protein</fullName>
    </submittedName>
</protein>
<organism evidence="1">
    <name type="scientific">uncultured Caudovirales phage</name>
    <dbReference type="NCBI Taxonomy" id="2100421"/>
    <lineage>
        <taxon>Viruses</taxon>
        <taxon>Duplodnaviria</taxon>
        <taxon>Heunggongvirae</taxon>
        <taxon>Uroviricota</taxon>
        <taxon>Caudoviricetes</taxon>
        <taxon>Peduoviridae</taxon>
        <taxon>Maltschvirus</taxon>
        <taxon>Maltschvirus maltsch</taxon>
    </lineage>
</organism>
<name>A0A6J5L6W9_9CAUD</name>
<dbReference type="EMBL" id="LR796235">
    <property type="protein sequence ID" value="CAB4130144.1"/>
    <property type="molecule type" value="Genomic_DNA"/>
</dbReference>
<gene>
    <name evidence="1" type="ORF">UFOVP117_277</name>
</gene>
<evidence type="ECO:0000313" key="1">
    <source>
        <dbReference type="EMBL" id="CAB4130144.1"/>
    </source>
</evidence>
<sequence>MKHLLNNLTEEEKNSIREQHTGGMNVVNENFSKLINTKSGNVKLYLKEDDIATKAESREINKILDDILSSFEFSERGNDELIDLANFIMEKPQVVGNLILSKLKKGFGANQDDDKGFGVYTTKRDDLRGLEDKLKTQM</sequence>